<feature type="compositionally biased region" description="Basic and acidic residues" evidence="1">
    <location>
        <begin position="384"/>
        <end position="406"/>
    </location>
</feature>
<gene>
    <name evidence="2" type="ORF">ACH4WX_11455</name>
</gene>
<evidence type="ECO:0000313" key="3">
    <source>
        <dbReference type="Proteomes" id="UP001611263"/>
    </source>
</evidence>
<evidence type="ECO:0000256" key="1">
    <source>
        <dbReference type="SAM" id="MobiDB-lite"/>
    </source>
</evidence>
<organism evidence="2 3">
    <name type="scientific">Nocardia carnea</name>
    <dbReference type="NCBI Taxonomy" id="37328"/>
    <lineage>
        <taxon>Bacteria</taxon>
        <taxon>Bacillati</taxon>
        <taxon>Actinomycetota</taxon>
        <taxon>Actinomycetes</taxon>
        <taxon>Mycobacteriales</taxon>
        <taxon>Nocardiaceae</taxon>
        <taxon>Nocardia</taxon>
    </lineage>
</organism>
<accession>A0ABW7TNU5</accession>
<dbReference type="Proteomes" id="UP001611263">
    <property type="component" value="Unassembled WGS sequence"/>
</dbReference>
<reference evidence="2 3" key="1">
    <citation type="submission" date="2024-10" db="EMBL/GenBank/DDBJ databases">
        <title>The Natural Products Discovery Center: Release of the First 8490 Sequenced Strains for Exploring Actinobacteria Biosynthetic Diversity.</title>
        <authorList>
            <person name="Kalkreuter E."/>
            <person name="Kautsar S.A."/>
            <person name="Yang D."/>
            <person name="Bader C.D."/>
            <person name="Teijaro C.N."/>
            <person name="Fluegel L."/>
            <person name="Davis C.M."/>
            <person name="Simpson J.R."/>
            <person name="Lauterbach L."/>
            <person name="Steele A.D."/>
            <person name="Gui C."/>
            <person name="Meng S."/>
            <person name="Li G."/>
            <person name="Viehrig K."/>
            <person name="Ye F."/>
            <person name="Su P."/>
            <person name="Kiefer A.F."/>
            <person name="Nichols A."/>
            <person name="Cepeda A.J."/>
            <person name="Yan W."/>
            <person name="Fan B."/>
            <person name="Jiang Y."/>
            <person name="Adhikari A."/>
            <person name="Zheng C.-J."/>
            <person name="Schuster L."/>
            <person name="Cowan T.M."/>
            <person name="Smanski M.J."/>
            <person name="Chevrette M.G."/>
            <person name="De Carvalho L.P.S."/>
            <person name="Shen B."/>
        </authorList>
    </citation>
    <scope>NUCLEOTIDE SEQUENCE [LARGE SCALE GENOMIC DNA]</scope>
    <source>
        <strain evidence="2 3">NPDC020568</strain>
    </source>
</reference>
<sequence>MQTQIDTQEAKILAQQGRDSAASSQRHITYDSQDPSYITAMEHFEGLSHAEIYEDVRAMNIGAITALGKAWRDISNGLSAKVVGSRLALNRALSEGFGGEFAAAAATAADTFFDGADNLQRAVSAVGYRIGSVAGGAEAVQLSVPPPPVRAVSTDGMTDETQQVVASIVGAAAPAADADFARQQEEQRQVAIGVMNSVYKPTYQPAGDGVPTFVPVSAPGDGPIGPGPTGNTTTAGPGAPGPGSTTGGPPGENPAGDQPAGPAGEDPQSTTAASTQQPSTTPAGTTPGTTPGDPQRGTPTGTTAAPGAPSYPGTPGRPGTPSTPGSPGRPGTPQAPGRNVPGTPGAPGSPTAPSAAPAAAAANRAGRPMGTTGMPGMMPPGGARKGEDEQDRQTPDYLIIDRREELLGAEQPTVPTAIGDDAAAAEPADEGNHR</sequence>
<evidence type="ECO:0000313" key="2">
    <source>
        <dbReference type="EMBL" id="MFI1461323.1"/>
    </source>
</evidence>
<dbReference type="Gene3D" id="1.20.1260.20">
    <property type="entry name" value="PPE superfamily"/>
    <property type="match status" value="1"/>
</dbReference>
<proteinExistence type="predicted"/>
<feature type="compositionally biased region" description="Low complexity" evidence="1">
    <location>
        <begin position="267"/>
        <end position="332"/>
    </location>
</feature>
<feature type="compositionally biased region" description="Low complexity" evidence="1">
    <location>
        <begin position="341"/>
        <end position="382"/>
    </location>
</feature>
<protein>
    <recommendedName>
        <fullName evidence="4">PPE domain-containing protein</fullName>
    </recommendedName>
</protein>
<keyword evidence="3" id="KW-1185">Reference proteome</keyword>
<dbReference type="InterPro" id="IPR038332">
    <property type="entry name" value="PPE_sf"/>
</dbReference>
<feature type="region of interest" description="Disordered" evidence="1">
    <location>
        <begin position="210"/>
        <end position="434"/>
    </location>
</feature>
<comment type="caution">
    <text evidence="2">The sequence shown here is derived from an EMBL/GenBank/DDBJ whole genome shotgun (WGS) entry which is preliminary data.</text>
</comment>
<evidence type="ECO:0008006" key="4">
    <source>
        <dbReference type="Google" id="ProtNLM"/>
    </source>
</evidence>
<dbReference type="EMBL" id="JBIRUQ010000002">
    <property type="protein sequence ID" value="MFI1461323.1"/>
    <property type="molecule type" value="Genomic_DNA"/>
</dbReference>
<dbReference type="RefSeq" id="WP_051157280.1">
    <property type="nucleotide sequence ID" value="NZ_JBIRUQ010000002.1"/>
</dbReference>
<name>A0ABW7TNU5_9NOCA</name>